<evidence type="ECO:0000313" key="2">
    <source>
        <dbReference type="EMBL" id="QEZ44718.1"/>
    </source>
</evidence>
<dbReference type="RefSeq" id="WP_151070623.1">
    <property type="nucleotide sequence ID" value="NZ_CP032518.1"/>
</dbReference>
<sequence>MGTPTVPDDLRTLRLTQGHAWIDRLADIEGWPDHQRQQHHDALRTTPLHVLEDVVERWRALMWRAMEKAGQVPTFERKRPWGAAAPPPPRQPKPRGLAKHLQPKHQPQPGQAELFRTTDKDA</sequence>
<feature type="region of interest" description="Disordered" evidence="1">
    <location>
        <begin position="74"/>
        <end position="122"/>
    </location>
</feature>
<accession>A0A5P3VFM7</accession>
<proteinExistence type="predicted"/>
<evidence type="ECO:0000313" key="3">
    <source>
        <dbReference type="Proteomes" id="UP000325743"/>
    </source>
</evidence>
<dbReference type="Proteomes" id="UP000325743">
    <property type="component" value="Chromosome 1"/>
</dbReference>
<name>A0A5P3VFM7_9BURK</name>
<evidence type="ECO:0000256" key="1">
    <source>
        <dbReference type="SAM" id="MobiDB-lite"/>
    </source>
</evidence>
<dbReference type="EMBL" id="CP032518">
    <property type="protein sequence ID" value="QEZ44718.1"/>
    <property type="molecule type" value="Genomic_DNA"/>
</dbReference>
<dbReference type="AlphaFoldDB" id="A0A5P3VFM7"/>
<reference evidence="2 3" key="1">
    <citation type="submission" date="2018-09" db="EMBL/GenBank/DDBJ databases">
        <title>Complete genome sequence of Cupriavidus oxalaticus T2, a bacterium capable of phenol tolerance and degradation.</title>
        <authorList>
            <person name="Yan J."/>
        </authorList>
    </citation>
    <scope>NUCLEOTIDE SEQUENCE [LARGE SCALE GENOMIC DNA]</scope>
    <source>
        <strain evidence="2 3">T2</strain>
    </source>
</reference>
<feature type="compositionally biased region" description="Basic residues" evidence="1">
    <location>
        <begin position="92"/>
        <end position="103"/>
    </location>
</feature>
<organism evidence="2 3">
    <name type="scientific">Cupriavidus oxalaticus</name>
    <dbReference type="NCBI Taxonomy" id="96344"/>
    <lineage>
        <taxon>Bacteria</taxon>
        <taxon>Pseudomonadati</taxon>
        <taxon>Pseudomonadota</taxon>
        <taxon>Betaproteobacteria</taxon>
        <taxon>Burkholderiales</taxon>
        <taxon>Burkholderiaceae</taxon>
        <taxon>Cupriavidus</taxon>
    </lineage>
</organism>
<gene>
    <name evidence="2" type="ORF">D2917_11050</name>
</gene>
<protein>
    <submittedName>
        <fullName evidence="2">Uncharacterized protein</fullName>
    </submittedName>
</protein>